<protein>
    <submittedName>
        <fullName evidence="2">Stage II sporulation protein M</fullName>
    </submittedName>
</protein>
<dbReference type="AlphaFoldDB" id="A0A163R7J9"/>
<evidence type="ECO:0000313" key="2">
    <source>
        <dbReference type="EMBL" id="KZE66315.1"/>
    </source>
</evidence>
<evidence type="ECO:0000256" key="1">
    <source>
        <dbReference type="SAM" id="Phobius"/>
    </source>
</evidence>
<dbReference type="Proteomes" id="UP000076567">
    <property type="component" value="Unassembled WGS sequence"/>
</dbReference>
<dbReference type="RefSeq" id="WP_066242049.1">
    <property type="nucleotide sequence ID" value="NZ_LRFC01000023.1"/>
</dbReference>
<organism evidence="2 3">
    <name type="scientific">Fictibacillus phosphorivorans</name>
    <dbReference type="NCBI Taxonomy" id="1221500"/>
    <lineage>
        <taxon>Bacteria</taxon>
        <taxon>Bacillati</taxon>
        <taxon>Bacillota</taxon>
        <taxon>Bacilli</taxon>
        <taxon>Bacillales</taxon>
        <taxon>Fictibacillaceae</taxon>
        <taxon>Fictibacillus</taxon>
    </lineage>
</organism>
<dbReference type="InterPro" id="IPR014196">
    <property type="entry name" value="SpoIIM"/>
</dbReference>
<dbReference type="PIRSF" id="PIRSF038973">
    <property type="entry name" value="SpoIIM"/>
    <property type="match status" value="1"/>
</dbReference>
<feature type="transmembrane region" description="Helical" evidence="1">
    <location>
        <begin position="179"/>
        <end position="203"/>
    </location>
</feature>
<feature type="transmembrane region" description="Helical" evidence="1">
    <location>
        <begin position="84"/>
        <end position="117"/>
    </location>
</feature>
<sequence length="212" mass="24079">MESVRYYMHRHLEENKTLYAFVGVLFLMGVIFGAIIVNSLSLNQKQDLYTYLSRFFIQAAEGGFTSKTDMFFQSFGHYLKYMGLMWVLGLSVIGLPVILVMLFLKGVVIGFTVGFLVNQMGWYGFMLSFVSVLPQNVLLIPAFIIVTVAAVAFSIKMIRQLAFKRHHMPFLPQLIRYSLLVAGVGILVLFASTMEAFFTPALMEQVIKWSIQ</sequence>
<dbReference type="GO" id="GO:0030435">
    <property type="term" value="P:sporulation resulting in formation of a cellular spore"/>
    <property type="evidence" value="ECO:0007669"/>
    <property type="project" value="UniProtKB-KW"/>
</dbReference>
<evidence type="ECO:0000313" key="3">
    <source>
        <dbReference type="Proteomes" id="UP000076567"/>
    </source>
</evidence>
<keyword evidence="3" id="KW-1185">Reference proteome</keyword>
<dbReference type="Pfam" id="PF01944">
    <property type="entry name" value="SpoIIM"/>
    <property type="match status" value="1"/>
</dbReference>
<dbReference type="NCBIfam" id="TIGR02831">
    <property type="entry name" value="spo_II_M"/>
    <property type="match status" value="1"/>
</dbReference>
<feature type="transmembrane region" description="Helical" evidence="1">
    <location>
        <begin position="137"/>
        <end position="158"/>
    </location>
</feature>
<dbReference type="InterPro" id="IPR002798">
    <property type="entry name" value="SpoIIM-like"/>
</dbReference>
<keyword evidence="1" id="KW-1133">Transmembrane helix</keyword>
<dbReference type="EMBL" id="LRFC01000023">
    <property type="protein sequence ID" value="KZE66315.1"/>
    <property type="molecule type" value="Genomic_DNA"/>
</dbReference>
<proteinExistence type="predicted"/>
<keyword evidence="1" id="KW-0472">Membrane</keyword>
<dbReference type="OrthoDB" id="2065033at2"/>
<feature type="transmembrane region" description="Helical" evidence="1">
    <location>
        <begin position="18"/>
        <end position="37"/>
    </location>
</feature>
<accession>A0A163R7J9</accession>
<comment type="caution">
    <text evidence="2">The sequence shown here is derived from an EMBL/GenBank/DDBJ whole genome shotgun (WGS) entry which is preliminary data.</text>
</comment>
<name>A0A163R7J9_9BACL</name>
<reference evidence="3" key="1">
    <citation type="submission" date="2016-01" db="EMBL/GenBank/DDBJ databases">
        <title>Draft genome of Chromobacterium sp. F49.</title>
        <authorList>
            <person name="Hong K.W."/>
        </authorList>
    </citation>
    <scope>NUCLEOTIDE SEQUENCE [LARGE SCALE GENOMIC DNA]</scope>
    <source>
        <strain evidence="3">P7IIIA</strain>
    </source>
</reference>
<gene>
    <name evidence="2" type="ORF">AWM68_08085</name>
</gene>
<dbReference type="GO" id="GO:0005886">
    <property type="term" value="C:plasma membrane"/>
    <property type="evidence" value="ECO:0007669"/>
    <property type="project" value="UniProtKB-SubCell"/>
</dbReference>
<keyword evidence="1" id="KW-0812">Transmembrane</keyword>